<proteinExistence type="predicted"/>
<keyword evidence="2" id="KW-1185">Reference proteome</keyword>
<evidence type="ECO:0000313" key="2">
    <source>
        <dbReference type="Proteomes" id="UP001152888"/>
    </source>
</evidence>
<accession>A0A9P0LUW7</accession>
<evidence type="ECO:0008006" key="3">
    <source>
        <dbReference type="Google" id="ProtNLM"/>
    </source>
</evidence>
<dbReference type="OrthoDB" id="6362223at2759"/>
<name>A0A9P0LUW7_ACAOB</name>
<dbReference type="AlphaFoldDB" id="A0A9P0LUW7"/>
<reference evidence="1" key="1">
    <citation type="submission" date="2022-03" db="EMBL/GenBank/DDBJ databases">
        <authorList>
            <person name="Sayadi A."/>
        </authorList>
    </citation>
    <scope>NUCLEOTIDE SEQUENCE</scope>
</reference>
<sequence>KYIEFQKEYHCIHNTKPKRNTKPHEKHLHCNAKMIVTIKNKEMKRSNDVFLKKYPCEIFLRNTHNHSIYISSALKFRPPSQQLQEEFKLLFTKGHSPITAYSLFKDELYENHNQRYNEIVADGSKCPTLKWVYDLYYQIFKREYGEPTGVEMIVSMENAIKDYNIKCESVCAAIEHSTNVVVAICTPLMKRIHNYIRASSEIMFVDSSGNMDMHNSRIFLFLCPSAVGALPLGIVMTYSESEQSITNAVKLLQSILPTNSFYGQNFPKLIVTDDCDAERNSLKSCFKDASLILCKFHVLQSFMRFL</sequence>
<dbReference type="PANTHER" id="PTHR35385:SF2">
    <property type="entry name" value="PROTEIN B, PUTATIVE-RELATED"/>
    <property type="match status" value="1"/>
</dbReference>
<evidence type="ECO:0000313" key="1">
    <source>
        <dbReference type="EMBL" id="CAH1998908.1"/>
    </source>
</evidence>
<dbReference type="EMBL" id="CAKOFQ010007344">
    <property type="protein sequence ID" value="CAH1998908.1"/>
    <property type="molecule type" value="Genomic_DNA"/>
</dbReference>
<dbReference type="Proteomes" id="UP001152888">
    <property type="component" value="Unassembled WGS sequence"/>
</dbReference>
<protein>
    <recommendedName>
        <fullName evidence="3">MULE transposase domain-containing protein</fullName>
    </recommendedName>
</protein>
<organism evidence="1 2">
    <name type="scientific">Acanthoscelides obtectus</name>
    <name type="common">Bean weevil</name>
    <name type="synonym">Bruchus obtectus</name>
    <dbReference type="NCBI Taxonomy" id="200917"/>
    <lineage>
        <taxon>Eukaryota</taxon>
        <taxon>Metazoa</taxon>
        <taxon>Ecdysozoa</taxon>
        <taxon>Arthropoda</taxon>
        <taxon>Hexapoda</taxon>
        <taxon>Insecta</taxon>
        <taxon>Pterygota</taxon>
        <taxon>Neoptera</taxon>
        <taxon>Endopterygota</taxon>
        <taxon>Coleoptera</taxon>
        <taxon>Polyphaga</taxon>
        <taxon>Cucujiformia</taxon>
        <taxon>Chrysomeloidea</taxon>
        <taxon>Chrysomelidae</taxon>
        <taxon>Bruchinae</taxon>
        <taxon>Bruchini</taxon>
        <taxon>Acanthoscelides</taxon>
    </lineage>
</organism>
<feature type="non-terminal residue" evidence="1">
    <location>
        <position position="306"/>
    </location>
</feature>
<dbReference type="PANTHER" id="PTHR35385">
    <property type="entry name" value="PROTEIN B, PUTATIVE-RELATED-RELATED"/>
    <property type="match status" value="1"/>
</dbReference>
<comment type="caution">
    <text evidence="1">The sequence shown here is derived from an EMBL/GenBank/DDBJ whole genome shotgun (WGS) entry which is preliminary data.</text>
</comment>
<gene>
    <name evidence="1" type="ORF">ACAOBT_LOCUS24669</name>
</gene>